<organism evidence="2 3">
    <name type="scientific">Variovorax humicola</name>
    <dbReference type="NCBI Taxonomy" id="1769758"/>
    <lineage>
        <taxon>Bacteria</taxon>
        <taxon>Pseudomonadati</taxon>
        <taxon>Pseudomonadota</taxon>
        <taxon>Betaproteobacteria</taxon>
        <taxon>Burkholderiales</taxon>
        <taxon>Comamonadaceae</taxon>
        <taxon>Variovorax</taxon>
    </lineage>
</organism>
<dbReference type="Proteomes" id="UP001363010">
    <property type="component" value="Unassembled WGS sequence"/>
</dbReference>
<dbReference type="PROSITE" id="PS51318">
    <property type="entry name" value="TAT"/>
    <property type="match status" value="1"/>
</dbReference>
<accession>A0ABU8VYD2</accession>
<dbReference type="Gene3D" id="3.40.720.10">
    <property type="entry name" value="Alkaline Phosphatase, subunit A"/>
    <property type="match status" value="1"/>
</dbReference>
<dbReference type="SUPFAM" id="SSF53649">
    <property type="entry name" value="Alkaline phosphatase-like"/>
    <property type="match status" value="1"/>
</dbReference>
<dbReference type="EMBL" id="JBBKZV010000005">
    <property type="protein sequence ID" value="MEJ8822630.1"/>
    <property type="molecule type" value="Genomic_DNA"/>
</dbReference>
<reference evidence="2 3" key="1">
    <citation type="submission" date="2024-03" db="EMBL/GenBank/DDBJ databases">
        <title>Novel species of the genus Variovorax.</title>
        <authorList>
            <person name="Liu Q."/>
            <person name="Xin Y.-H."/>
        </authorList>
    </citation>
    <scope>NUCLEOTIDE SEQUENCE [LARGE SCALE GENOMIC DNA]</scope>
    <source>
        <strain evidence="2 3">KACC 18501</strain>
    </source>
</reference>
<dbReference type="InterPro" id="IPR006311">
    <property type="entry name" value="TAT_signal"/>
</dbReference>
<keyword evidence="3" id="KW-1185">Reference proteome</keyword>
<dbReference type="RefSeq" id="WP_340363672.1">
    <property type="nucleotide sequence ID" value="NZ_JBBKZV010000005.1"/>
</dbReference>
<proteinExistence type="predicted"/>
<dbReference type="InterPro" id="IPR017850">
    <property type="entry name" value="Alkaline_phosphatase_core_sf"/>
</dbReference>
<evidence type="ECO:0008006" key="4">
    <source>
        <dbReference type="Google" id="ProtNLM"/>
    </source>
</evidence>
<evidence type="ECO:0000313" key="3">
    <source>
        <dbReference type="Proteomes" id="UP001363010"/>
    </source>
</evidence>
<gene>
    <name evidence="2" type="ORF">WKW80_11385</name>
</gene>
<evidence type="ECO:0000256" key="1">
    <source>
        <dbReference type="SAM" id="MobiDB-lite"/>
    </source>
</evidence>
<comment type="caution">
    <text evidence="2">The sequence shown here is derived from an EMBL/GenBank/DDBJ whole genome shotgun (WGS) entry which is preliminary data.</text>
</comment>
<name>A0ABU8VYD2_9BURK</name>
<evidence type="ECO:0000313" key="2">
    <source>
        <dbReference type="EMBL" id="MEJ8822630.1"/>
    </source>
</evidence>
<feature type="region of interest" description="Disordered" evidence="1">
    <location>
        <begin position="22"/>
        <end position="42"/>
    </location>
</feature>
<sequence>MTGDHSPRSFLLGSLASAAVPGAGDAAPAPAQMPPRSTARSRPNIVFMLADNVGYGVLSSYNGGILDTPTPRIDSLAAETGAEDVQHKLDAIRQ</sequence>
<protein>
    <recommendedName>
        <fullName evidence="4">Arylsulfatase</fullName>
    </recommendedName>
</protein>